<dbReference type="Gene3D" id="3.40.50.150">
    <property type="entry name" value="Vaccinia Virus protein VP39"/>
    <property type="match status" value="1"/>
</dbReference>
<gene>
    <name evidence="2" type="ORF">COT04_00060</name>
</gene>
<evidence type="ECO:0000313" key="3">
    <source>
        <dbReference type="Proteomes" id="UP000229559"/>
    </source>
</evidence>
<dbReference type="CDD" id="cd02440">
    <property type="entry name" value="AdoMet_MTases"/>
    <property type="match status" value="1"/>
</dbReference>
<sequence length="232" mass="26811">MGDTKPEVKKAIFLPFDVFERHKTVAKAISPRETVLDVGGGVDALNKFIDNKVMVSNLQSGDILADGRNLPFNNNSFDVVTSVDVLEHVPQKDRKRFIEELLRVAKKRVILSVPLGTKGHIETEKKLLKIFETKKMKSGFLKEHLERGLPTFDELKSYLSSSPYKVFYSGDYRLNSFLVRFNLKSFKNSKLDKFLYFLKRSLNVILNLFYFPFSGSKKPKKFTNRIYLFIEK</sequence>
<reference evidence="3" key="1">
    <citation type="submission" date="2017-09" db="EMBL/GenBank/DDBJ databases">
        <title>Depth-based differentiation of microbial function through sediment-hosted aquifers and enrichment of novel symbionts in the deep terrestrial subsurface.</title>
        <authorList>
            <person name="Probst A.J."/>
            <person name="Ladd B."/>
            <person name="Jarett J.K."/>
            <person name="Geller-Mcgrath D.E."/>
            <person name="Sieber C.M.K."/>
            <person name="Emerson J.B."/>
            <person name="Anantharaman K."/>
            <person name="Thomas B.C."/>
            <person name="Malmstrom R."/>
            <person name="Stieglmeier M."/>
            <person name="Klingl A."/>
            <person name="Woyke T."/>
            <person name="Ryan C.M."/>
            <person name="Banfield J.F."/>
        </authorList>
    </citation>
    <scope>NUCLEOTIDE SEQUENCE [LARGE SCALE GENOMIC DNA]</scope>
</reference>
<dbReference type="InterPro" id="IPR013216">
    <property type="entry name" value="Methyltransf_11"/>
</dbReference>
<dbReference type="InterPro" id="IPR029063">
    <property type="entry name" value="SAM-dependent_MTases_sf"/>
</dbReference>
<organism evidence="2 3">
    <name type="scientific">Candidatus Shapirobacteria bacterium CG07_land_8_20_14_0_80_39_12</name>
    <dbReference type="NCBI Taxonomy" id="1974480"/>
    <lineage>
        <taxon>Bacteria</taxon>
        <taxon>Candidatus Shapironibacteriota</taxon>
    </lineage>
</organism>
<dbReference type="GO" id="GO:0008757">
    <property type="term" value="F:S-adenosylmethionine-dependent methyltransferase activity"/>
    <property type="evidence" value="ECO:0007669"/>
    <property type="project" value="InterPro"/>
</dbReference>
<proteinExistence type="predicted"/>
<evidence type="ECO:0000313" key="2">
    <source>
        <dbReference type="EMBL" id="PIU33435.1"/>
    </source>
</evidence>
<evidence type="ECO:0000259" key="1">
    <source>
        <dbReference type="Pfam" id="PF08241"/>
    </source>
</evidence>
<name>A0A2M6YQN7_9BACT</name>
<protein>
    <recommendedName>
        <fullName evidence="1">Methyltransferase type 11 domain-containing protein</fullName>
    </recommendedName>
</protein>
<dbReference type="Pfam" id="PF08241">
    <property type="entry name" value="Methyltransf_11"/>
    <property type="match status" value="1"/>
</dbReference>
<accession>A0A2M6YQN7</accession>
<comment type="caution">
    <text evidence="2">The sequence shown here is derived from an EMBL/GenBank/DDBJ whole genome shotgun (WGS) entry which is preliminary data.</text>
</comment>
<dbReference type="SUPFAM" id="SSF53335">
    <property type="entry name" value="S-adenosyl-L-methionine-dependent methyltransferases"/>
    <property type="match status" value="1"/>
</dbReference>
<feature type="domain" description="Methyltransferase type 11" evidence="1">
    <location>
        <begin position="63"/>
        <end position="110"/>
    </location>
</feature>
<dbReference type="AlphaFoldDB" id="A0A2M6YQN7"/>
<dbReference type="Proteomes" id="UP000229559">
    <property type="component" value="Unassembled WGS sequence"/>
</dbReference>
<dbReference type="EMBL" id="PEXA01000002">
    <property type="protein sequence ID" value="PIU33435.1"/>
    <property type="molecule type" value="Genomic_DNA"/>
</dbReference>